<name>A0AB39PR92_9ACTN</name>
<proteinExistence type="predicted"/>
<dbReference type="EMBL" id="CP163439">
    <property type="protein sequence ID" value="XDQ33250.1"/>
    <property type="molecule type" value="Genomic_DNA"/>
</dbReference>
<feature type="compositionally biased region" description="Basic and acidic residues" evidence="1">
    <location>
        <begin position="58"/>
        <end position="67"/>
    </location>
</feature>
<accession>A0AB39PR92</accession>
<organism evidence="2">
    <name type="scientific">Streptomyces sp. R28</name>
    <dbReference type="NCBI Taxonomy" id="3238628"/>
    <lineage>
        <taxon>Bacteria</taxon>
        <taxon>Bacillati</taxon>
        <taxon>Actinomycetota</taxon>
        <taxon>Actinomycetes</taxon>
        <taxon>Kitasatosporales</taxon>
        <taxon>Streptomycetaceae</taxon>
        <taxon>Streptomyces</taxon>
    </lineage>
</organism>
<sequence length="74" mass="8163">MTTKAKSKADEEQAEATEEPTKVEEEAPLCGAPHYLPMLAHVTCTEPAADPDLPPGTPEHEHRHEDGDAVYVWR</sequence>
<dbReference type="AlphaFoldDB" id="A0AB39PR92"/>
<evidence type="ECO:0000256" key="1">
    <source>
        <dbReference type="SAM" id="MobiDB-lite"/>
    </source>
</evidence>
<gene>
    <name evidence="2" type="ORF">AB5J49_07955</name>
</gene>
<feature type="region of interest" description="Disordered" evidence="1">
    <location>
        <begin position="1"/>
        <end position="28"/>
    </location>
</feature>
<evidence type="ECO:0000313" key="2">
    <source>
        <dbReference type="EMBL" id="XDQ33250.1"/>
    </source>
</evidence>
<feature type="region of interest" description="Disordered" evidence="1">
    <location>
        <begin position="46"/>
        <end position="74"/>
    </location>
</feature>
<protein>
    <submittedName>
        <fullName evidence="2">Uncharacterized protein</fullName>
    </submittedName>
</protein>
<reference evidence="2" key="1">
    <citation type="submission" date="2024-07" db="EMBL/GenBank/DDBJ databases">
        <authorList>
            <person name="Yu S.T."/>
        </authorList>
    </citation>
    <scope>NUCLEOTIDE SEQUENCE</scope>
    <source>
        <strain evidence="2">R28</strain>
    </source>
</reference>
<dbReference type="RefSeq" id="WP_369167790.1">
    <property type="nucleotide sequence ID" value="NZ_CP163439.1"/>
</dbReference>